<organism evidence="1 2">
    <name type="scientific">Belliella marina</name>
    <dbReference type="NCBI Taxonomy" id="1644146"/>
    <lineage>
        <taxon>Bacteria</taxon>
        <taxon>Pseudomonadati</taxon>
        <taxon>Bacteroidota</taxon>
        <taxon>Cytophagia</taxon>
        <taxon>Cytophagales</taxon>
        <taxon>Cyclobacteriaceae</taxon>
        <taxon>Belliella</taxon>
    </lineage>
</organism>
<keyword evidence="2" id="KW-1185">Reference proteome</keyword>
<evidence type="ECO:0000313" key="2">
    <source>
        <dbReference type="Proteomes" id="UP001597361"/>
    </source>
</evidence>
<evidence type="ECO:0000313" key="1">
    <source>
        <dbReference type="EMBL" id="MFD2034520.1"/>
    </source>
</evidence>
<comment type="caution">
    <text evidence="1">The sequence shown here is derived from an EMBL/GenBank/DDBJ whole genome shotgun (WGS) entry which is preliminary data.</text>
</comment>
<gene>
    <name evidence="1" type="ORF">ACFSKL_06955</name>
</gene>
<evidence type="ECO:0008006" key="3">
    <source>
        <dbReference type="Google" id="ProtNLM"/>
    </source>
</evidence>
<protein>
    <recommendedName>
        <fullName evidence="3">Tissue inhibitor of metalloproteinase</fullName>
    </recommendedName>
</protein>
<sequence>MKKIISTLILSFTLLEVFPINCPIVNYVENSEVAELIFIGKVKDLTADSVQFKIYETFKGEVKEDVMVLIPTFFEKLKLDDLWLVYLYKSENGDMVLEECGGAKNFSNPIIHPMELCFRLVLI</sequence>
<dbReference type="EMBL" id="JBHUHR010000021">
    <property type="protein sequence ID" value="MFD2034520.1"/>
    <property type="molecule type" value="Genomic_DNA"/>
</dbReference>
<name>A0ABW4VLT8_9BACT</name>
<dbReference type="Proteomes" id="UP001597361">
    <property type="component" value="Unassembled WGS sequence"/>
</dbReference>
<reference evidence="2" key="1">
    <citation type="journal article" date="2019" name="Int. J. Syst. Evol. Microbiol.">
        <title>The Global Catalogue of Microorganisms (GCM) 10K type strain sequencing project: providing services to taxonomists for standard genome sequencing and annotation.</title>
        <authorList>
            <consortium name="The Broad Institute Genomics Platform"/>
            <consortium name="The Broad Institute Genome Sequencing Center for Infectious Disease"/>
            <person name="Wu L."/>
            <person name="Ma J."/>
        </authorList>
    </citation>
    <scope>NUCLEOTIDE SEQUENCE [LARGE SCALE GENOMIC DNA]</scope>
    <source>
        <strain evidence="2">CGMCC 1.15180</strain>
    </source>
</reference>
<dbReference type="RefSeq" id="WP_376884761.1">
    <property type="nucleotide sequence ID" value="NZ_JBHUHR010000021.1"/>
</dbReference>
<accession>A0ABW4VLT8</accession>
<proteinExistence type="predicted"/>